<dbReference type="EMBL" id="CP001804">
    <property type="protein sequence ID" value="ACY13583.1"/>
    <property type="molecule type" value="Genomic_DNA"/>
</dbReference>
<feature type="coiled-coil region" evidence="1">
    <location>
        <begin position="86"/>
        <end position="113"/>
    </location>
</feature>
<accession>D0LQM3</accession>
<feature type="compositionally biased region" description="Basic residues" evidence="2">
    <location>
        <begin position="1"/>
        <end position="21"/>
    </location>
</feature>
<evidence type="ECO:0000313" key="4">
    <source>
        <dbReference type="Proteomes" id="UP000001880"/>
    </source>
</evidence>
<evidence type="ECO:0000256" key="2">
    <source>
        <dbReference type="SAM" id="MobiDB-lite"/>
    </source>
</evidence>
<protein>
    <submittedName>
        <fullName evidence="3">Uncharacterized protein</fullName>
    </submittedName>
</protein>
<dbReference type="KEGG" id="hoh:Hoch_0982"/>
<feature type="region of interest" description="Disordered" evidence="2">
    <location>
        <begin position="1"/>
        <end position="27"/>
    </location>
</feature>
<keyword evidence="1" id="KW-0175">Coiled coil</keyword>
<evidence type="ECO:0000256" key="1">
    <source>
        <dbReference type="SAM" id="Coils"/>
    </source>
</evidence>
<dbReference type="Proteomes" id="UP000001880">
    <property type="component" value="Chromosome"/>
</dbReference>
<dbReference type="HOGENOM" id="CLU_170229_0_0_7"/>
<keyword evidence="4" id="KW-1185">Reference proteome</keyword>
<gene>
    <name evidence="3" type="ordered locus">Hoch_0982</name>
</gene>
<dbReference type="RefSeq" id="WP_012826202.1">
    <property type="nucleotide sequence ID" value="NC_013440.1"/>
</dbReference>
<evidence type="ECO:0000313" key="3">
    <source>
        <dbReference type="EMBL" id="ACY13583.1"/>
    </source>
</evidence>
<sequence>MARPPSKKKQTQIGRRPRPRGRLVPPGRLIAGRDFPEFLRQAVLLSGSLRQAARKLRVSYSTLRGWLGRRCDEPPEGERDLLAEHCAAMRAELDAAAERLAKVRGQLDALERGEP</sequence>
<organism evidence="3 4">
    <name type="scientific">Haliangium ochraceum (strain DSM 14365 / JCM 11303 / SMP-2)</name>
    <dbReference type="NCBI Taxonomy" id="502025"/>
    <lineage>
        <taxon>Bacteria</taxon>
        <taxon>Pseudomonadati</taxon>
        <taxon>Myxococcota</taxon>
        <taxon>Polyangia</taxon>
        <taxon>Haliangiales</taxon>
        <taxon>Kofleriaceae</taxon>
        <taxon>Haliangium</taxon>
    </lineage>
</organism>
<name>D0LQM3_HALO1</name>
<dbReference type="AlphaFoldDB" id="D0LQM3"/>
<proteinExistence type="predicted"/>
<reference evidence="3 4" key="1">
    <citation type="journal article" date="2010" name="Stand. Genomic Sci.">
        <title>Complete genome sequence of Haliangium ochraceum type strain (SMP-2).</title>
        <authorList>
            <consortium name="US DOE Joint Genome Institute (JGI-PGF)"/>
            <person name="Ivanova N."/>
            <person name="Daum C."/>
            <person name="Lang E."/>
            <person name="Abt B."/>
            <person name="Kopitz M."/>
            <person name="Saunders E."/>
            <person name="Lapidus A."/>
            <person name="Lucas S."/>
            <person name="Glavina Del Rio T."/>
            <person name="Nolan M."/>
            <person name="Tice H."/>
            <person name="Copeland A."/>
            <person name="Cheng J.F."/>
            <person name="Chen F."/>
            <person name="Bruce D."/>
            <person name="Goodwin L."/>
            <person name="Pitluck S."/>
            <person name="Mavromatis K."/>
            <person name="Pati A."/>
            <person name="Mikhailova N."/>
            <person name="Chen A."/>
            <person name="Palaniappan K."/>
            <person name="Land M."/>
            <person name="Hauser L."/>
            <person name="Chang Y.J."/>
            <person name="Jeffries C.D."/>
            <person name="Detter J.C."/>
            <person name="Brettin T."/>
            <person name="Rohde M."/>
            <person name="Goker M."/>
            <person name="Bristow J."/>
            <person name="Markowitz V."/>
            <person name="Eisen J.A."/>
            <person name="Hugenholtz P."/>
            <person name="Kyrpides N.C."/>
            <person name="Klenk H.P."/>
        </authorList>
    </citation>
    <scope>NUCLEOTIDE SEQUENCE [LARGE SCALE GENOMIC DNA]</scope>
    <source>
        <strain evidence="4">DSM 14365 / CIP 107738 / JCM 11303 / AJ 13395 / SMP-2</strain>
    </source>
</reference>